<sequence>MKQYKKYLLLAVLISMTMMSSLLISQRNFSIESIIPSGLRAHRLGFSSIYVINLPGRTDRRVRMQELASFLGLNFVFHDAVSFLDVDFPMRRNTSGTTVNLMKNATLACFFSHREVYEQIIQRGDKYALILEDDIDMEFDIRERMNSFWNITLPSEWHLVYFGHCNSPRSNPHQVESFGETIDSSTGLRRSVNPYCTHGYAVSQKGAQILLDQVVREPRSAIDVQIAWAIRKGQLQSYSVVPPWIVQSRDTPSDISKNWKELPQQPLNKSVLHRLETQAQK</sequence>
<evidence type="ECO:0000259" key="1">
    <source>
        <dbReference type="Pfam" id="PF01755"/>
    </source>
</evidence>
<organism evidence="2 3">
    <name type="scientific">Umbelopsis ramanniana AG</name>
    <dbReference type="NCBI Taxonomy" id="1314678"/>
    <lineage>
        <taxon>Eukaryota</taxon>
        <taxon>Fungi</taxon>
        <taxon>Fungi incertae sedis</taxon>
        <taxon>Mucoromycota</taxon>
        <taxon>Mucoromycotina</taxon>
        <taxon>Umbelopsidomycetes</taxon>
        <taxon>Umbelopsidales</taxon>
        <taxon>Umbelopsidaceae</taxon>
        <taxon>Umbelopsis</taxon>
    </lineage>
</organism>
<protein>
    <recommendedName>
        <fullName evidence="1">Glycosyl transferase family 25 domain-containing protein</fullName>
    </recommendedName>
</protein>
<accession>A0AAD5E3X8</accession>
<evidence type="ECO:0000313" key="2">
    <source>
        <dbReference type="EMBL" id="KAI8576279.1"/>
    </source>
</evidence>
<dbReference type="RefSeq" id="XP_051441283.1">
    <property type="nucleotide sequence ID" value="XM_051584683.1"/>
</dbReference>
<proteinExistence type="predicted"/>
<dbReference type="GeneID" id="75910033"/>
<dbReference type="Proteomes" id="UP001206595">
    <property type="component" value="Unassembled WGS sequence"/>
</dbReference>
<dbReference type="EMBL" id="MU620958">
    <property type="protein sequence ID" value="KAI8576279.1"/>
    <property type="molecule type" value="Genomic_DNA"/>
</dbReference>
<evidence type="ECO:0000313" key="3">
    <source>
        <dbReference type="Proteomes" id="UP001206595"/>
    </source>
</evidence>
<dbReference type="Pfam" id="PF01755">
    <property type="entry name" value="Glyco_transf_25"/>
    <property type="match status" value="1"/>
</dbReference>
<gene>
    <name evidence="2" type="ORF">K450DRAFT_202132</name>
</gene>
<reference evidence="2" key="2">
    <citation type="journal article" date="2022" name="Proc. Natl. Acad. Sci. U.S.A.">
        <title>Diploid-dominant life cycles characterize the early evolution of Fungi.</title>
        <authorList>
            <person name="Amses K.R."/>
            <person name="Simmons D.R."/>
            <person name="Longcore J.E."/>
            <person name="Mondo S.J."/>
            <person name="Seto K."/>
            <person name="Jeronimo G.H."/>
            <person name="Bonds A.E."/>
            <person name="Quandt C.A."/>
            <person name="Davis W.J."/>
            <person name="Chang Y."/>
            <person name="Federici B.A."/>
            <person name="Kuo A."/>
            <person name="LaButti K."/>
            <person name="Pangilinan J."/>
            <person name="Andreopoulos W."/>
            <person name="Tritt A."/>
            <person name="Riley R."/>
            <person name="Hundley H."/>
            <person name="Johnson J."/>
            <person name="Lipzen A."/>
            <person name="Barry K."/>
            <person name="Lang B.F."/>
            <person name="Cuomo C.A."/>
            <person name="Buchler N.E."/>
            <person name="Grigoriev I.V."/>
            <person name="Spatafora J.W."/>
            <person name="Stajich J.E."/>
            <person name="James T.Y."/>
        </authorList>
    </citation>
    <scope>NUCLEOTIDE SEQUENCE</scope>
    <source>
        <strain evidence="2">AG</strain>
    </source>
</reference>
<keyword evidence="3" id="KW-1185">Reference proteome</keyword>
<reference evidence="2" key="1">
    <citation type="submission" date="2021-06" db="EMBL/GenBank/DDBJ databases">
        <authorList>
            <consortium name="DOE Joint Genome Institute"/>
            <person name="Mondo S.J."/>
            <person name="Amses K.R."/>
            <person name="Simmons D.R."/>
            <person name="Longcore J.E."/>
            <person name="Seto K."/>
            <person name="Alves G.H."/>
            <person name="Bonds A.E."/>
            <person name="Quandt C.A."/>
            <person name="Davis W.J."/>
            <person name="Chang Y."/>
            <person name="Letcher P.M."/>
            <person name="Powell M.J."/>
            <person name="Kuo A."/>
            <person name="Labutti K."/>
            <person name="Pangilinan J."/>
            <person name="Andreopoulos W."/>
            <person name="Tritt A."/>
            <person name="Riley R."/>
            <person name="Hundley H."/>
            <person name="Johnson J."/>
            <person name="Lipzen A."/>
            <person name="Barry K."/>
            <person name="Berbee M.L."/>
            <person name="Buchler N.E."/>
            <person name="Grigoriev I.V."/>
            <person name="Spatafora J.W."/>
            <person name="Stajich J.E."/>
            <person name="James T.Y."/>
        </authorList>
    </citation>
    <scope>NUCLEOTIDE SEQUENCE</scope>
    <source>
        <strain evidence="2">AG</strain>
    </source>
</reference>
<dbReference type="AlphaFoldDB" id="A0AAD5E3X8"/>
<dbReference type="InterPro" id="IPR002654">
    <property type="entry name" value="Glyco_trans_25"/>
</dbReference>
<dbReference type="CDD" id="cd06532">
    <property type="entry name" value="Glyco_transf_25"/>
    <property type="match status" value="1"/>
</dbReference>
<comment type="caution">
    <text evidence="2">The sequence shown here is derived from an EMBL/GenBank/DDBJ whole genome shotgun (WGS) entry which is preliminary data.</text>
</comment>
<name>A0AAD5E3X8_UMBRA</name>
<feature type="domain" description="Glycosyl transferase family 25" evidence="1">
    <location>
        <begin position="48"/>
        <end position="215"/>
    </location>
</feature>